<keyword evidence="6 7" id="KW-0012">Acyltransferase</keyword>
<dbReference type="AlphaFoldDB" id="A0A8E0S2N9"/>
<dbReference type="GO" id="GO:0005794">
    <property type="term" value="C:Golgi apparatus"/>
    <property type="evidence" value="ECO:0007669"/>
    <property type="project" value="TreeGrafter"/>
</dbReference>
<accession>A0A8E0S2N9</accession>
<dbReference type="PANTHER" id="PTHR22883:SF488">
    <property type="entry name" value="PALMITOYLTRANSFERASE"/>
    <property type="match status" value="1"/>
</dbReference>
<dbReference type="OrthoDB" id="4096362at2759"/>
<feature type="domain" description="Palmitoyltransferase DHHC" evidence="8">
    <location>
        <begin position="80"/>
        <end position="163"/>
    </location>
</feature>
<evidence type="ECO:0000256" key="2">
    <source>
        <dbReference type="ARBA" id="ARBA00022679"/>
    </source>
</evidence>
<feature type="non-terminal residue" evidence="9">
    <location>
        <position position="1"/>
    </location>
</feature>
<evidence type="ECO:0000256" key="5">
    <source>
        <dbReference type="ARBA" id="ARBA00023136"/>
    </source>
</evidence>
<evidence type="ECO:0000256" key="7">
    <source>
        <dbReference type="RuleBase" id="RU079119"/>
    </source>
</evidence>
<comment type="subcellular location">
    <subcellularLocation>
        <location evidence="1">Membrane</location>
        <topology evidence="1">Multi-pass membrane protein</topology>
    </subcellularLocation>
</comment>
<keyword evidence="2 7" id="KW-0808">Transferase</keyword>
<dbReference type="InterPro" id="IPR001594">
    <property type="entry name" value="Palmitoyltrfase_DHHC"/>
</dbReference>
<dbReference type="Pfam" id="PF01529">
    <property type="entry name" value="DHHC"/>
    <property type="match status" value="1"/>
</dbReference>
<dbReference type="EMBL" id="LUCM01003111">
    <property type="protein sequence ID" value="KAA0196326.1"/>
    <property type="molecule type" value="Genomic_DNA"/>
</dbReference>
<evidence type="ECO:0000313" key="9">
    <source>
        <dbReference type="EMBL" id="KAA0196326.1"/>
    </source>
</evidence>
<keyword evidence="5 7" id="KW-0472">Membrane</keyword>
<evidence type="ECO:0000259" key="8">
    <source>
        <dbReference type="Pfam" id="PF01529"/>
    </source>
</evidence>
<reference evidence="9" key="1">
    <citation type="submission" date="2019-05" db="EMBL/GenBank/DDBJ databases">
        <title>Annotation for the trematode Fasciolopsis buski.</title>
        <authorList>
            <person name="Choi Y.-J."/>
        </authorList>
    </citation>
    <scope>NUCLEOTIDE SEQUENCE</scope>
    <source>
        <strain evidence="9">HT</strain>
        <tissue evidence="9">Whole worm</tissue>
    </source>
</reference>
<dbReference type="EC" id="2.3.1.225" evidence="7"/>
<dbReference type="GO" id="GO:0016020">
    <property type="term" value="C:membrane"/>
    <property type="evidence" value="ECO:0007669"/>
    <property type="project" value="UniProtKB-SubCell"/>
</dbReference>
<comment type="similarity">
    <text evidence="7">Belongs to the DHHC palmitoyltransferase family.</text>
</comment>
<comment type="caution">
    <text evidence="9">The sequence shown here is derived from an EMBL/GenBank/DDBJ whole genome shotgun (WGS) entry which is preliminary data.</text>
</comment>
<gene>
    <name evidence="9" type="ORF">FBUS_05987</name>
</gene>
<dbReference type="Proteomes" id="UP000728185">
    <property type="component" value="Unassembled WGS sequence"/>
</dbReference>
<dbReference type="GO" id="GO:0019706">
    <property type="term" value="F:protein-cysteine S-palmitoyltransferase activity"/>
    <property type="evidence" value="ECO:0007669"/>
    <property type="project" value="UniProtKB-EC"/>
</dbReference>
<dbReference type="PROSITE" id="PS50216">
    <property type="entry name" value="DHHC"/>
    <property type="match status" value="1"/>
</dbReference>
<evidence type="ECO:0000256" key="4">
    <source>
        <dbReference type="ARBA" id="ARBA00022989"/>
    </source>
</evidence>
<feature type="transmembrane region" description="Helical" evidence="7">
    <location>
        <begin position="125"/>
        <end position="149"/>
    </location>
</feature>
<feature type="transmembrane region" description="Helical" evidence="7">
    <location>
        <begin position="6"/>
        <end position="25"/>
    </location>
</feature>
<comment type="catalytic activity">
    <reaction evidence="7">
        <text>L-cysteinyl-[protein] + hexadecanoyl-CoA = S-hexadecanoyl-L-cysteinyl-[protein] + CoA</text>
        <dbReference type="Rhea" id="RHEA:36683"/>
        <dbReference type="Rhea" id="RHEA-COMP:10131"/>
        <dbReference type="Rhea" id="RHEA-COMP:11032"/>
        <dbReference type="ChEBI" id="CHEBI:29950"/>
        <dbReference type="ChEBI" id="CHEBI:57287"/>
        <dbReference type="ChEBI" id="CHEBI:57379"/>
        <dbReference type="ChEBI" id="CHEBI:74151"/>
        <dbReference type="EC" id="2.3.1.225"/>
    </reaction>
</comment>
<organism evidence="9 10">
    <name type="scientific">Fasciolopsis buskii</name>
    <dbReference type="NCBI Taxonomy" id="27845"/>
    <lineage>
        <taxon>Eukaryota</taxon>
        <taxon>Metazoa</taxon>
        <taxon>Spiralia</taxon>
        <taxon>Lophotrochozoa</taxon>
        <taxon>Platyhelminthes</taxon>
        <taxon>Trematoda</taxon>
        <taxon>Digenea</taxon>
        <taxon>Plagiorchiida</taxon>
        <taxon>Echinostomata</taxon>
        <taxon>Echinostomatoidea</taxon>
        <taxon>Fasciolidae</taxon>
        <taxon>Fasciolopsis</taxon>
    </lineage>
</organism>
<keyword evidence="10" id="KW-1185">Reference proteome</keyword>
<name>A0A8E0S2N9_9TREM</name>
<evidence type="ECO:0000256" key="3">
    <source>
        <dbReference type="ARBA" id="ARBA00022692"/>
    </source>
</evidence>
<evidence type="ECO:0000256" key="6">
    <source>
        <dbReference type="ARBA" id="ARBA00023315"/>
    </source>
</evidence>
<comment type="domain">
    <text evidence="7">The DHHC domain is required for palmitoyltransferase activity.</text>
</comment>
<evidence type="ECO:0000313" key="10">
    <source>
        <dbReference type="Proteomes" id="UP000728185"/>
    </source>
</evidence>
<dbReference type="InterPro" id="IPR039859">
    <property type="entry name" value="PFA4/ZDH16/20/ERF2-like"/>
</dbReference>
<protein>
    <recommendedName>
        <fullName evidence="7">Palmitoyltransferase</fullName>
        <ecNumber evidence="7">2.3.1.225</ecNumber>
    </recommendedName>
</protein>
<dbReference type="GO" id="GO:0005783">
    <property type="term" value="C:endoplasmic reticulum"/>
    <property type="evidence" value="ECO:0007669"/>
    <property type="project" value="TreeGrafter"/>
</dbReference>
<sequence>SCYSFSASYSWAIFAVHIVLSVYVLSCLTRTTFMDPGFFPFGTMTVSTNALILATDEEADESKSAPVNKEYNINGIMTRVKWCNTCLFYRPPRCSHCAICNRCVDCFDHHCPWVNNCVGRRNSRYFFMFLLSLCMHILAVFVITLFHLLQSTESVSYYVNIIWYPFRIENNCSSQLCANLTAKVGRDDHNL</sequence>
<keyword evidence="4 7" id="KW-1133">Transmembrane helix</keyword>
<keyword evidence="3 7" id="KW-0812">Transmembrane</keyword>
<dbReference type="GO" id="GO:0006612">
    <property type="term" value="P:protein targeting to membrane"/>
    <property type="evidence" value="ECO:0007669"/>
    <property type="project" value="TreeGrafter"/>
</dbReference>
<dbReference type="PANTHER" id="PTHR22883">
    <property type="entry name" value="ZINC FINGER DHHC DOMAIN CONTAINING PROTEIN"/>
    <property type="match status" value="1"/>
</dbReference>
<proteinExistence type="inferred from homology"/>
<evidence type="ECO:0000256" key="1">
    <source>
        <dbReference type="ARBA" id="ARBA00004141"/>
    </source>
</evidence>